<comment type="caution">
    <text evidence="1">The sequence shown here is derived from an EMBL/GenBank/DDBJ whole genome shotgun (WGS) entry which is preliminary data.</text>
</comment>
<protein>
    <submittedName>
        <fullName evidence="1">Ctr copper transporter</fullName>
    </submittedName>
</protein>
<evidence type="ECO:0000313" key="1">
    <source>
        <dbReference type="EMBL" id="KAF9647815.1"/>
    </source>
</evidence>
<dbReference type="EMBL" id="MU118025">
    <property type="protein sequence ID" value="KAF9647815.1"/>
    <property type="molecule type" value="Genomic_DNA"/>
</dbReference>
<proteinExistence type="predicted"/>
<name>A0ACB6ZDK3_THEGA</name>
<accession>A0ACB6ZDK3</accession>
<reference evidence="1" key="2">
    <citation type="journal article" date="2020" name="Nat. Commun.">
        <title>Large-scale genome sequencing of mycorrhizal fungi provides insights into the early evolution of symbiotic traits.</title>
        <authorList>
            <person name="Miyauchi S."/>
            <person name="Kiss E."/>
            <person name="Kuo A."/>
            <person name="Drula E."/>
            <person name="Kohler A."/>
            <person name="Sanchez-Garcia M."/>
            <person name="Morin E."/>
            <person name="Andreopoulos B."/>
            <person name="Barry K.W."/>
            <person name="Bonito G."/>
            <person name="Buee M."/>
            <person name="Carver A."/>
            <person name="Chen C."/>
            <person name="Cichocki N."/>
            <person name="Clum A."/>
            <person name="Culley D."/>
            <person name="Crous P.W."/>
            <person name="Fauchery L."/>
            <person name="Girlanda M."/>
            <person name="Hayes R.D."/>
            <person name="Keri Z."/>
            <person name="LaButti K."/>
            <person name="Lipzen A."/>
            <person name="Lombard V."/>
            <person name="Magnuson J."/>
            <person name="Maillard F."/>
            <person name="Murat C."/>
            <person name="Nolan M."/>
            <person name="Ohm R.A."/>
            <person name="Pangilinan J."/>
            <person name="Pereira M.F."/>
            <person name="Perotto S."/>
            <person name="Peter M."/>
            <person name="Pfister S."/>
            <person name="Riley R."/>
            <person name="Sitrit Y."/>
            <person name="Stielow J.B."/>
            <person name="Szollosi G."/>
            <person name="Zifcakova L."/>
            <person name="Stursova M."/>
            <person name="Spatafora J.W."/>
            <person name="Tedersoo L."/>
            <person name="Vaario L.M."/>
            <person name="Yamada A."/>
            <person name="Yan M."/>
            <person name="Wang P."/>
            <person name="Xu J."/>
            <person name="Bruns T."/>
            <person name="Baldrian P."/>
            <person name="Vilgalys R."/>
            <person name="Dunand C."/>
            <person name="Henrissat B."/>
            <person name="Grigoriev I.V."/>
            <person name="Hibbett D."/>
            <person name="Nagy L.G."/>
            <person name="Martin F.M."/>
        </authorList>
    </citation>
    <scope>NUCLEOTIDE SEQUENCE</scope>
    <source>
        <strain evidence="1">P2</strain>
    </source>
</reference>
<dbReference type="Proteomes" id="UP000886501">
    <property type="component" value="Unassembled WGS sequence"/>
</dbReference>
<gene>
    <name evidence="1" type="ORF">BDM02DRAFT_3269948</name>
</gene>
<sequence length="170" mass="19218">MDHSHHDHGMHMSDPPEARCRMSMLWNTRIIDTCVVFKSWHIRSNAGFVVSCIAIVLLGLFFEWLRSYAKRVDQKILAKEGKGRVRLGSSRDGSRERGEDAPKFSTISRASRVYRSLLYAVIVFISFFLMLVFMTYNAYLILATVAGAGIGHYLFSEFGMGGDDKGMACH</sequence>
<reference evidence="1" key="1">
    <citation type="submission" date="2019-10" db="EMBL/GenBank/DDBJ databases">
        <authorList>
            <consortium name="DOE Joint Genome Institute"/>
            <person name="Kuo A."/>
            <person name="Miyauchi S."/>
            <person name="Kiss E."/>
            <person name="Drula E."/>
            <person name="Kohler A."/>
            <person name="Sanchez-Garcia M."/>
            <person name="Andreopoulos B."/>
            <person name="Barry K.W."/>
            <person name="Bonito G."/>
            <person name="Buee M."/>
            <person name="Carver A."/>
            <person name="Chen C."/>
            <person name="Cichocki N."/>
            <person name="Clum A."/>
            <person name="Culley D."/>
            <person name="Crous P.W."/>
            <person name="Fauchery L."/>
            <person name="Girlanda M."/>
            <person name="Hayes R."/>
            <person name="Keri Z."/>
            <person name="Labutti K."/>
            <person name="Lipzen A."/>
            <person name="Lombard V."/>
            <person name="Magnuson J."/>
            <person name="Maillard F."/>
            <person name="Morin E."/>
            <person name="Murat C."/>
            <person name="Nolan M."/>
            <person name="Ohm R."/>
            <person name="Pangilinan J."/>
            <person name="Pereira M."/>
            <person name="Perotto S."/>
            <person name="Peter M."/>
            <person name="Riley R."/>
            <person name="Sitrit Y."/>
            <person name="Stielow B."/>
            <person name="Szollosi G."/>
            <person name="Zifcakova L."/>
            <person name="Stursova M."/>
            <person name="Spatafora J.W."/>
            <person name="Tedersoo L."/>
            <person name="Vaario L.-M."/>
            <person name="Yamada A."/>
            <person name="Yan M."/>
            <person name="Wang P."/>
            <person name="Xu J."/>
            <person name="Bruns T."/>
            <person name="Baldrian P."/>
            <person name="Vilgalys R."/>
            <person name="Henrissat B."/>
            <person name="Grigoriev I.V."/>
            <person name="Hibbett D."/>
            <person name="Nagy L.G."/>
            <person name="Martin F.M."/>
        </authorList>
    </citation>
    <scope>NUCLEOTIDE SEQUENCE</scope>
    <source>
        <strain evidence="1">P2</strain>
    </source>
</reference>
<keyword evidence="2" id="KW-1185">Reference proteome</keyword>
<organism evidence="1 2">
    <name type="scientific">Thelephora ganbajun</name>
    <name type="common">Ganba fungus</name>
    <dbReference type="NCBI Taxonomy" id="370292"/>
    <lineage>
        <taxon>Eukaryota</taxon>
        <taxon>Fungi</taxon>
        <taxon>Dikarya</taxon>
        <taxon>Basidiomycota</taxon>
        <taxon>Agaricomycotina</taxon>
        <taxon>Agaricomycetes</taxon>
        <taxon>Thelephorales</taxon>
        <taxon>Thelephoraceae</taxon>
        <taxon>Thelephora</taxon>
    </lineage>
</organism>
<evidence type="ECO:0000313" key="2">
    <source>
        <dbReference type="Proteomes" id="UP000886501"/>
    </source>
</evidence>